<dbReference type="Gene3D" id="3.40.50.1820">
    <property type="entry name" value="alpha/beta hydrolase"/>
    <property type="match status" value="1"/>
</dbReference>
<protein>
    <submittedName>
        <fullName evidence="2">Lipase 1</fullName>
        <ecNumber evidence="2">3.1.1.3</ecNumber>
    </submittedName>
</protein>
<evidence type="ECO:0000313" key="3">
    <source>
        <dbReference type="Proteomes" id="UP000073601"/>
    </source>
</evidence>
<dbReference type="InterPro" id="IPR029058">
    <property type="entry name" value="AB_hydrolase_fold"/>
</dbReference>
<reference evidence="3" key="1">
    <citation type="submission" date="2016-02" db="EMBL/GenBank/DDBJ databases">
        <authorList>
            <person name="Rodrigo-Torres Lidia"/>
            <person name="Arahal R.David."/>
        </authorList>
    </citation>
    <scope>NUCLEOTIDE SEQUENCE [LARGE SCALE GENOMIC DNA]</scope>
    <source>
        <strain evidence="3">CECT 8713</strain>
    </source>
</reference>
<proteinExistence type="predicted"/>
<evidence type="ECO:0000313" key="2">
    <source>
        <dbReference type="EMBL" id="CZF86282.1"/>
    </source>
</evidence>
<dbReference type="RefSeq" id="WP_062714074.1">
    <property type="nucleotide sequence ID" value="NZ_CAWRCI010000059.1"/>
</dbReference>
<organism evidence="2 3">
    <name type="scientific">Grimontia marina</name>
    <dbReference type="NCBI Taxonomy" id="646534"/>
    <lineage>
        <taxon>Bacteria</taxon>
        <taxon>Pseudomonadati</taxon>
        <taxon>Pseudomonadota</taxon>
        <taxon>Gammaproteobacteria</taxon>
        <taxon>Vibrionales</taxon>
        <taxon>Vibrionaceae</taxon>
        <taxon>Grimontia</taxon>
    </lineage>
</organism>
<dbReference type="AlphaFoldDB" id="A0A128FHK7"/>
<dbReference type="PANTHER" id="PTHR43798">
    <property type="entry name" value="MONOACYLGLYCEROL LIPASE"/>
    <property type="match status" value="1"/>
</dbReference>
<gene>
    <name evidence="2" type="primary">lip1</name>
    <name evidence="2" type="ORF">GMA8713_04316</name>
</gene>
<dbReference type="GO" id="GO:0016020">
    <property type="term" value="C:membrane"/>
    <property type="evidence" value="ECO:0007669"/>
    <property type="project" value="TreeGrafter"/>
</dbReference>
<dbReference type="OrthoDB" id="9780765at2"/>
<name>A0A128FHK7_9GAMM</name>
<dbReference type="EC" id="3.1.1.3" evidence="2"/>
<dbReference type="GO" id="GO:0046464">
    <property type="term" value="P:acylglycerol catabolic process"/>
    <property type="evidence" value="ECO:0007669"/>
    <property type="project" value="TreeGrafter"/>
</dbReference>
<dbReference type="InterPro" id="IPR050266">
    <property type="entry name" value="AB_hydrolase_sf"/>
</dbReference>
<evidence type="ECO:0000259" key="1">
    <source>
        <dbReference type="Pfam" id="PF00561"/>
    </source>
</evidence>
<feature type="domain" description="AB hydrolase-1" evidence="1">
    <location>
        <begin position="60"/>
        <end position="297"/>
    </location>
</feature>
<dbReference type="PRINTS" id="PR00111">
    <property type="entry name" value="ABHYDROLASE"/>
</dbReference>
<dbReference type="InterPro" id="IPR000073">
    <property type="entry name" value="AB_hydrolase_1"/>
</dbReference>
<dbReference type="EMBL" id="FIZY01000059">
    <property type="protein sequence ID" value="CZF86282.1"/>
    <property type="molecule type" value="Genomic_DNA"/>
</dbReference>
<keyword evidence="3" id="KW-1185">Reference proteome</keyword>
<dbReference type="Proteomes" id="UP000073601">
    <property type="component" value="Unassembled WGS sequence"/>
</dbReference>
<accession>A0A128FHK7</accession>
<dbReference type="GO" id="GO:0004806">
    <property type="term" value="F:triacylglycerol lipase activity"/>
    <property type="evidence" value="ECO:0007669"/>
    <property type="project" value="UniProtKB-EC"/>
</dbReference>
<dbReference type="GO" id="GO:0047372">
    <property type="term" value="F:monoacylglycerol lipase activity"/>
    <property type="evidence" value="ECO:0007669"/>
    <property type="project" value="TreeGrafter"/>
</dbReference>
<dbReference type="PANTHER" id="PTHR43798:SF5">
    <property type="entry name" value="MONOACYLGLYCEROL LIPASE ABHD6"/>
    <property type="match status" value="1"/>
</dbReference>
<keyword evidence="2" id="KW-0378">Hydrolase</keyword>
<dbReference type="Pfam" id="PF00561">
    <property type="entry name" value="Abhydrolase_1"/>
    <property type="match status" value="1"/>
</dbReference>
<sequence>MLTTFLLILLVLTAVYTLTPPEKRFEWGVATERKIAGLSLKHTTISEGSITYLEGGKGTPLLLLHGFGADKDNWVRMAKHLTKKYRVIAPDLPGFGESFKHTELDYDVTSQVARLSEFADKLGLTQFHIGGNSMGGYIAANYAVTCPDHIECLWLLNPLGIASSPDSEMFAMVKEKKRPPVLAGNVEQYQALVAFVFHNRPFIPGFIIEELAKRAEASFPLNSKIFQDIHHIDDDGVHFAAPLDEVLKGFDKPLLITWGDKDRVLHPKGAKILSAIVPSASVEMMHDMGHLPMIEKPASTAQQFIQFDQA</sequence>
<dbReference type="SUPFAM" id="SSF53474">
    <property type="entry name" value="alpha/beta-Hydrolases"/>
    <property type="match status" value="1"/>
</dbReference>